<feature type="signal peptide" evidence="1">
    <location>
        <begin position="1"/>
        <end position="31"/>
    </location>
</feature>
<evidence type="ECO:0000313" key="2">
    <source>
        <dbReference type="EMBL" id="MFB9477464.1"/>
    </source>
</evidence>
<keyword evidence="3" id="KW-1185">Reference proteome</keyword>
<gene>
    <name evidence="2" type="ORF">ACFFR3_48895</name>
</gene>
<dbReference type="EMBL" id="JBHMCF010000062">
    <property type="protein sequence ID" value="MFB9477464.1"/>
    <property type="molecule type" value="Genomic_DNA"/>
</dbReference>
<reference evidence="2 3" key="1">
    <citation type="submission" date="2024-09" db="EMBL/GenBank/DDBJ databases">
        <authorList>
            <person name="Sun Q."/>
            <person name="Mori K."/>
        </authorList>
    </citation>
    <scope>NUCLEOTIDE SEQUENCE [LARGE SCALE GENOMIC DNA]</scope>
    <source>
        <strain evidence="2 3">JCM 3324</strain>
    </source>
</reference>
<evidence type="ECO:0000313" key="3">
    <source>
        <dbReference type="Proteomes" id="UP001589568"/>
    </source>
</evidence>
<dbReference type="RefSeq" id="WP_345406802.1">
    <property type="nucleotide sequence ID" value="NZ_BAAAXS010000001.1"/>
</dbReference>
<feature type="chain" id="PRO_5047105564" evidence="1">
    <location>
        <begin position="32"/>
        <end position="144"/>
    </location>
</feature>
<organism evidence="2 3">
    <name type="scientific">Nonomuraea salmonea</name>
    <dbReference type="NCBI Taxonomy" id="46181"/>
    <lineage>
        <taxon>Bacteria</taxon>
        <taxon>Bacillati</taxon>
        <taxon>Actinomycetota</taxon>
        <taxon>Actinomycetes</taxon>
        <taxon>Streptosporangiales</taxon>
        <taxon>Streptosporangiaceae</taxon>
        <taxon>Nonomuraea</taxon>
    </lineage>
</organism>
<comment type="caution">
    <text evidence="2">The sequence shown here is derived from an EMBL/GenBank/DDBJ whole genome shotgun (WGS) entry which is preliminary data.</text>
</comment>
<proteinExistence type="predicted"/>
<dbReference type="Proteomes" id="UP001589568">
    <property type="component" value="Unassembled WGS sequence"/>
</dbReference>
<name>A0ABV5P4G1_9ACTN</name>
<protein>
    <submittedName>
        <fullName evidence="2">Uncharacterized protein</fullName>
    </submittedName>
</protein>
<evidence type="ECO:0000256" key="1">
    <source>
        <dbReference type="SAM" id="SignalP"/>
    </source>
</evidence>
<accession>A0ABV5P4G1</accession>
<sequence>MPKFSAPKALVTVIGVAAALSVMAPATTASAASAGCRIASGKISTKDGNVSYRLELCTNGFGKGSGTVRDTKSDIWTSVVEVSFKKKNGDEIDGGYKEAGRKKGTKDFSFSTSRTNLDRITIRAKRCMPSTIVCNNTKTFTLYP</sequence>
<keyword evidence="1" id="KW-0732">Signal</keyword>